<proteinExistence type="predicted"/>
<sequence>MTSNDGNNFNIPVIDLSVLHTVNLGDLGQCRRKTYDLYNSVVFPSSTNAVAYKKLGLMERQLKVRKQEEDPRSVHYKYRAVRHVRMRSLSRQIGLRPSFSLFPPDDERGTFCAAAFGSEATGPNERLKSRRHEFRVFSETRRVHAQVGHNEPNQPTSVYTIDNKPYIFEPRSPPPWMTERTEAIFI</sequence>
<organism evidence="2">
    <name type="scientific">Acromyrmex echinatior</name>
    <name type="common">Panamanian leafcutter ant</name>
    <name type="synonym">Acromyrmex octospinosus echinatior</name>
    <dbReference type="NCBI Taxonomy" id="103372"/>
    <lineage>
        <taxon>Eukaryota</taxon>
        <taxon>Metazoa</taxon>
        <taxon>Ecdysozoa</taxon>
        <taxon>Arthropoda</taxon>
        <taxon>Hexapoda</taxon>
        <taxon>Insecta</taxon>
        <taxon>Pterygota</taxon>
        <taxon>Neoptera</taxon>
        <taxon>Endopterygota</taxon>
        <taxon>Hymenoptera</taxon>
        <taxon>Apocrita</taxon>
        <taxon>Aculeata</taxon>
        <taxon>Formicoidea</taxon>
        <taxon>Formicidae</taxon>
        <taxon>Myrmicinae</taxon>
        <taxon>Acromyrmex</taxon>
    </lineage>
</organism>
<evidence type="ECO:0000313" key="2">
    <source>
        <dbReference type="Proteomes" id="UP000007755"/>
    </source>
</evidence>
<reference evidence="1" key="1">
    <citation type="submission" date="2011-02" db="EMBL/GenBank/DDBJ databases">
        <title>The genome of the leaf-cutting ant Acromyrmex echinatior suggests key adaptations to social evolution and fungus farming.</title>
        <authorList>
            <person name="Nygaard S."/>
            <person name="Zhang G."/>
        </authorList>
    </citation>
    <scope>NUCLEOTIDE SEQUENCE</scope>
</reference>
<accession>F4WVF3</accession>
<name>F4WVF3_ACREC</name>
<protein>
    <submittedName>
        <fullName evidence="1">Uncharacterized protein</fullName>
    </submittedName>
</protein>
<dbReference type="AlphaFoldDB" id="F4WVF3"/>
<keyword evidence="2" id="KW-1185">Reference proteome</keyword>
<dbReference type="InParanoid" id="F4WVF3"/>
<evidence type="ECO:0000313" key="1">
    <source>
        <dbReference type="EMBL" id="EGI61774.1"/>
    </source>
</evidence>
<dbReference type="Proteomes" id="UP000007755">
    <property type="component" value="Unassembled WGS sequence"/>
</dbReference>
<gene>
    <name evidence="1" type="ORF">G5I_09891</name>
</gene>
<dbReference type="EMBL" id="GL888387">
    <property type="protein sequence ID" value="EGI61774.1"/>
    <property type="molecule type" value="Genomic_DNA"/>
</dbReference>